<protein>
    <submittedName>
        <fullName evidence="4">Putative dehydrogenase</fullName>
    </submittedName>
</protein>
<accession>A0A3D9VFB1</accession>
<evidence type="ECO:0000313" key="4">
    <source>
        <dbReference type="EMBL" id="REF37835.1"/>
    </source>
</evidence>
<evidence type="ECO:0000313" key="5">
    <source>
        <dbReference type="Proteomes" id="UP000256485"/>
    </source>
</evidence>
<keyword evidence="1" id="KW-0560">Oxidoreductase</keyword>
<comment type="caution">
    <text evidence="4">The sequence shown here is derived from an EMBL/GenBank/DDBJ whole genome shotgun (WGS) entry which is preliminary data.</text>
</comment>
<dbReference type="AlphaFoldDB" id="A0A3D9VFB1"/>
<reference evidence="4 5" key="1">
    <citation type="submission" date="2018-08" db="EMBL/GenBank/DDBJ databases">
        <title>Sequencing the genomes of 1000 actinobacteria strains.</title>
        <authorList>
            <person name="Klenk H.-P."/>
        </authorList>
    </citation>
    <scope>NUCLEOTIDE SEQUENCE [LARGE SCALE GENOMIC DNA]</scope>
    <source>
        <strain evidence="4 5">DSM 22891</strain>
    </source>
</reference>
<dbReference type="PANTHER" id="PTHR43818">
    <property type="entry name" value="BCDNA.GH03377"/>
    <property type="match status" value="1"/>
</dbReference>
<feature type="domain" description="Gfo/Idh/MocA-like oxidoreductase N-terminal" evidence="2">
    <location>
        <begin position="8"/>
        <end position="135"/>
    </location>
</feature>
<dbReference type="Pfam" id="PF22725">
    <property type="entry name" value="GFO_IDH_MocA_C3"/>
    <property type="match status" value="1"/>
</dbReference>
<evidence type="ECO:0000259" key="2">
    <source>
        <dbReference type="Pfam" id="PF01408"/>
    </source>
</evidence>
<evidence type="ECO:0000259" key="3">
    <source>
        <dbReference type="Pfam" id="PF22725"/>
    </source>
</evidence>
<dbReference type="OrthoDB" id="9792085at2"/>
<feature type="domain" description="GFO/IDH/MocA-like oxidoreductase" evidence="3">
    <location>
        <begin position="147"/>
        <end position="290"/>
    </location>
</feature>
<gene>
    <name evidence="4" type="ORF">DFJ64_3293</name>
</gene>
<dbReference type="InterPro" id="IPR036291">
    <property type="entry name" value="NAD(P)-bd_dom_sf"/>
</dbReference>
<dbReference type="InterPro" id="IPR055170">
    <property type="entry name" value="GFO_IDH_MocA-like_dom"/>
</dbReference>
<sequence length="394" mass="42875">MTSKQTLGVGMVGYAFMGQAHSQAWRTLNAAFDVPYAIDMAAICGRTEEKVRAAAEKYGWRSYETNWQALIERDDIGLIDICSPGGNHAEVAIAALNAGKHVLCEKPLANTVEEAREMVKAAEAAAANGVRAMVGFNYRRVPAAAFARKLVQEGKLGAIRHIRAVYLQDWIVDPEFPLVWRLRKEEAGSGALGDIGSHIVDLTQWITGQKIVGVSGLTETFIKERPLVADTQGLRGTGSSERGEVTVDDAALFVARLSGGAVATYEATRFATGRKNGLRIELNGEKGSLVFDLERLNELELYLTEDDNTTQGFRRILITEAEHPYMAAWWPAGHIIGWEHTFTHEAYDLVTAIAEGTDPSPTFAEGLQVQMVLDAVLKSAESGSSWVPVESPTG</sequence>
<dbReference type="PANTHER" id="PTHR43818:SF11">
    <property type="entry name" value="BCDNA.GH03377"/>
    <property type="match status" value="1"/>
</dbReference>
<proteinExistence type="predicted"/>
<dbReference type="InterPro" id="IPR050463">
    <property type="entry name" value="Gfo/Idh/MocA_oxidrdct_glycsds"/>
</dbReference>
<dbReference type="GO" id="GO:0000166">
    <property type="term" value="F:nucleotide binding"/>
    <property type="evidence" value="ECO:0007669"/>
    <property type="project" value="InterPro"/>
</dbReference>
<dbReference type="InterPro" id="IPR000683">
    <property type="entry name" value="Gfo/Idh/MocA-like_OxRdtase_N"/>
</dbReference>
<dbReference type="Gene3D" id="3.40.50.720">
    <property type="entry name" value="NAD(P)-binding Rossmann-like Domain"/>
    <property type="match status" value="1"/>
</dbReference>
<organism evidence="4 5">
    <name type="scientific">Thermasporomyces composti</name>
    <dbReference type="NCBI Taxonomy" id="696763"/>
    <lineage>
        <taxon>Bacteria</taxon>
        <taxon>Bacillati</taxon>
        <taxon>Actinomycetota</taxon>
        <taxon>Actinomycetes</taxon>
        <taxon>Propionibacteriales</taxon>
        <taxon>Nocardioidaceae</taxon>
        <taxon>Thermasporomyces</taxon>
    </lineage>
</organism>
<keyword evidence="5" id="KW-1185">Reference proteome</keyword>
<name>A0A3D9VFB1_THECX</name>
<dbReference type="SUPFAM" id="SSF51735">
    <property type="entry name" value="NAD(P)-binding Rossmann-fold domains"/>
    <property type="match status" value="1"/>
</dbReference>
<dbReference type="GO" id="GO:0016491">
    <property type="term" value="F:oxidoreductase activity"/>
    <property type="evidence" value="ECO:0007669"/>
    <property type="project" value="UniProtKB-KW"/>
</dbReference>
<dbReference type="Gene3D" id="3.30.360.10">
    <property type="entry name" value="Dihydrodipicolinate Reductase, domain 2"/>
    <property type="match status" value="1"/>
</dbReference>
<dbReference type="Proteomes" id="UP000256485">
    <property type="component" value="Unassembled WGS sequence"/>
</dbReference>
<dbReference type="SUPFAM" id="SSF55347">
    <property type="entry name" value="Glyceraldehyde-3-phosphate dehydrogenase-like, C-terminal domain"/>
    <property type="match status" value="1"/>
</dbReference>
<evidence type="ECO:0000256" key="1">
    <source>
        <dbReference type="ARBA" id="ARBA00023002"/>
    </source>
</evidence>
<dbReference type="RefSeq" id="WP_115851226.1">
    <property type="nucleotide sequence ID" value="NZ_QTUC01000001.1"/>
</dbReference>
<dbReference type="EMBL" id="QTUC01000001">
    <property type="protein sequence ID" value="REF37835.1"/>
    <property type="molecule type" value="Genomic_DNA"/>
</dbReference>
<dbReference type="Pfam" id="PF01408">
    <property type="entry name" value="GFO_IDH_MocA"/>
    <property type="match status" value="1"/>
</dbReference>